<dbReference type="HOGENOM" id="CLU_3072445_0_0_1"/>
<sequence>MVSCKVTDRNFFIGGKWNRRIRDDIDPQCERGGDIQPLLRETTFGYPRCWSRK</sequence>
<dbReference type="AlphaFoldDB" id="M1BLZ4"/>
<reference evidence="2" key="1">
    <citation type="journal article" date="2011" name="Nature">
        <title>Genome sequence and analysis of the tuber crop potato.</title>
        <authorList>
            <consortium name="The Potato Genome Sequencing Consortium"/>
        </authorList>
    </citation>
    <scope>NUCLEOTIDE SEQUENCE [LARGE SCALE GENOMIC DNA]</scope>
    <source>
        <strain evidence="2">cv. DM1-3 516 R44</strain>
    </source>
</reference>
<name>M1BLZ4_SOLTU</name>
<dbReference type="Proteomes" id="UP000011115">
    <property type="component" value="Unassembled WGS sequence"/>
</dbReference>
<dbReference type="Gramene" id="PGSC0003DMT400048114">
    <property type="protein sequence ID" value="PGSC0003DMT400048114"/>
    <property type="gene ID" value="PGSC0003DMG400018695"/>
</dbReference>
<organism evidence="1 2">
    <name type="scientific">Solanum tuberosum</name>
    <name type="common">Potato</name>
    <dbReference type="NCBI Taxonomy" id="4113"/>
    <lineage>
        <taxon>Eukaryota</taxon>
        <taxon>Viridiplantae</taxon>
        <taxon>Streptophyta</taxon>
        <taxon>Embryophyta</taxon>
        <taxon>Tracheophyta</taxon>
        <taxon>Spermatophyta</taxon>
        <taxon>Magnoliopsida</taxon>
        <taxon>eudicotyledons</taxon>
        <taxon>Gunneridae</taxon>
        <taxon>Pentapetalae</taxon>
        <taxon>asterids</taxon>
        <taxon>lamiids</taxon>
        <taxon>Solanales</taxon>
        <taxon>Solanaceae</taxon>
        <taxon>Solanoideae</taxon>
        <taxon>Solaneae</taxon>
        <taxon>Solanum</taxon>
    </lineage>
</organism>
<accession>M1BLZ4</accession>
<proteinExistence type="predicted"/>
<evidence type="ECO:0000313" key="1">
    <source>
        <dbReference type="EnsemblPlants" id="PGSC0003DMT400048114"/>
    </source>
</evidence>
<keyword evidence="2" id="KW-1185">Reference proteome</keyword>
<dbReference type="ExpressionAtlas" id="M1BLZ4">
    <property type="expression patterns" value="baseline and differential"/>
</dbReference>
<dbReference type="EnsemblPlants" id="PGSC0003DMT400048114">
    <property type="protein sequence ID" value="PGSC0003DMT400048114"/>
    <property type="gene ID" value="PGSC0003DMG400018695"/>
</dbReference>
<reference evidence="1" key="2">
    <citation type="submission" date="2015-06" db="UniProtKB">
        <authorList>
            <consortium name="EnsemblPlants"/>
        </authorList>
    </citation>
    <scope>IDENTIFICATION</scope>
    <source>
        <strain evidence="1">DM1-3 516 R44</strain>
    </source>
</reference>
<evidence type="ECO:0000313" key="2">
    <source>
        <dbReference type="Proteomes" id="UP000011115"/>
    </source>
</evidence>
<protein>
    <submittedName>
        <fullName evidence="1">Homoserine dehydrogenase family protein</fullName>
    </submittedName>
</protein>